<dbReference type="Pfam" id="PF00353">
    <property type="entry name" value="HemolysinCabind"/>
    <property type="match status" value="4"/>
</dbReference>
<dbReference type="RefSeq" id="WP_015850678.1">
    <property type="nucleotide sequence ID" value="NC_012881.1"/>
</dbReference>
<name>C6BZ35_MARSD</name>
<evidence type="ECO:0000256" key="8">
    <source>
        <dbReference type="SAM" id="MobiDB-lite"/>
    </source>
</evidence>
<keyword evidence="7" id="KW-0472">Membrane</keyword>
<dbReference type="GO" id="GO:0005509">
    <property type="term" value="F:calcium ion binding"/>
    <property type="evidence" value="ECO:0007669"/>
    <property type="project" value="InterPro"/>
</dbReference>
<proteinExistence type="predicted"/>
<evidence type="ECO:0000256" key="7">
    <source>
        <dbReference type="ARBA" id="ARBA00023136"/>
    </source>
</evidence>
<dbReference type="eggNOG" id="COG2931">
    <property type="taxonomic scope" value="Bacteria"/>
</dbReference>
<evidence type="ECO:0000256" key="2">
    <source>
        <dbReference type="ARBA" id="ARBA00004613"/>
    </source>
</evidence>
<evidence type="ECO:0000313" key="10">
    <source>
        <dbReference type="EMBL" id="ACS78859.1"/>
    </source>
</evidence>
<dbReference type="AlphaFoldDB" id="C6BZ35"/>
<feature type="compositionally biased region" description="Low complexity" evidence="8">
    <location>
        <begin position="234"/>
        <end position="243"/>
    </location>
</feature>
<dbReference type="InterPro" id="IPR006860">
    <property type="entry name" value="FecR"/>
</dbReference>
<protein>
    <submittedName>
        <fullName evidence="10">Hemolysin-type calcium-binding region</fullName>
    </submittedName>
</protein>
<dbReference type="Gene3D" id="2.150.10.10">
    <property type="entry name" value="Serralysin-like metalloprotease, C-terminal"/>
    <property type="match status" value="3"/>
</dbReference>
<feature type="domain" description="FecR protein" evidence="9">
    <location>
        <begin position="42"/>
        <end position="127"/>
    </location>
</feature>
<keyword evidence="6" id="KW-0843">Virulence</keyword>
<evidence type="ECO:0000259" key="9">
    <source>
        <dbReference type="Pfam" id="PF04773"/>
    </source>
</evidence>
<gene>
    <name evidence="10" type="ordered locus">Desal_0793</name>
</gene>
<evidence type="ECO:0000313" key="11">
    <source>
        <dbReference type="Proteomes" id="UP000002601"/>
    </source>
</evidence>
<sequence>MSPETVTQNAIGVILTVSGEVSLKSSEGLRLAESGSSVFRGDELITGVDGQVEVRFADDTLLSQGAQSAIFLDDYVYDEVDEESSDLFFKMGTGTFRMVTGKIAEQNPERFKIGSPLATIGIRGTITVHEIGPDGEKHGVEEIHSGKALLVQSIDGSIRQIASPRALVDIASSGLMSSVRVMTVAEFNQFQSIAPAAIQEEQIIEEQRREEQQEQQDLQGGEEQQNEDGAEISGQQGEQQVEGELPEVGGEALGFGGDGVLSGGEGVFGGQEPVDATMLAAAEEIFGALAEDDVDTVVDLLGGFIIDSAGDSTSDDVGDDSTDDEIIELVEDTAPVPVETTSETTDETSNETSGDGIDWGDATESADRWTGTVNTDYYDGRGGDDYIDGKEGNDTLKGGDGNDIIYGNIGDDLIEGGSGADTLDGGDGQDIFRYSEAEGLSGEELQSFSSADDTLDFSGENFSETAIFAAIEANDYTGTNVTMGTTPVFVFDAGGKLWYDSNGVDAGGHTLITKVSGDAVVASDLTVDGAAIEEAVQWETGAESGETWVGTSKTDYYNGAGGDDSISGKQGVDTLFGGLGDDIIDGGNGADSIDGGGGNDTIYGGQNADYIDGGADNDLIYGGQNGDTMIGGEGNDTVSYEGGSAVQVNLADGTVSGGSNTDTLVSIENVIGTDNNDALNGCDAPNSLSGGAGDDTLFGSGDADYLSGGTGDDVFSYTSSAEGRDTIADFVSADDSFYFSSEFNSNYTFINVTPGEGVPYDGQTGPADGTAYFVFDSDNGQLWYDPDGSAASSDHALIATVFGDSVVESDISVESGMS</sequence>
<dbReference type="InterPro" id="IPR003995">
    <property type="entry name" value="RTX_toxin_determinant-A"/>
</dbReference>
<dbReference type="EMBL" id="CP001649">
    <property type="protein sequence ID" value="ACS78859.1"/>
    <property type="molecule type" value="Genomic_DNA"/>
</dbReference>
<dbReference type="KEGG" id="dsa:Desal_0793"/>
<keyword evidence="5" id="KW-0677">Repeat</keyword>
<dbReference type="InterPro" id="IPR018511">
    <property type="entry name" value="Hemolysin-typ_Ca-bd_CS"/>
</dbReference>
<dbReference type="STRING" id="526222.Desal_0793"/>
<comment type="subcellular location">
    <subcellularLocation>
        <location evidence="1">Membrane</location>
    </subcellularLocation>
    <subcellularLocation>
        <location evidence="2">Secreted</location>
    </subcellularLocation>
</comment>
<organism evidence="10 11">
    <name type="scientific">Maridesulfovibrio salexigens (strain ATCC 14822 / DSM 2638 / NCIMB 8403 / VKM B-1763)</name>
    <name type="common">Desulfovibrio salexigens</name>
    <dbReference type="NCBI Taxonomy" id="526222"/>
    <lineage>
        <taxon>Bacteria</taxon>
        <taxon>Pseudomonadati</taxon>
        <taxon>Thermodesulfobacteriota</taxon>
        <taxon>Desulfovibrionia</taxon>
        <taxon>Desulfovibrionales</taxon>
        <taxon>Desulfovibrionaceae</taxon>
        <taxon>Maridesulfovibrio</taxon>
    </lineage>
</organism>
<keyword evidence="11" id="KW-1185">Reference proteome</keyword>
<dbReference type="InterPro" id="IPR050557">
    <property type="entry name" value="RTX_toxin/Mannuronan_C5-epim"/>
</dbReference>
<dbReference type="PROSITE" id="PS00330">
    <property type="entry name" value="HEMOLYSIN_CALCIUM"/>
    <property type="match status" value="5"/>
</dbReference>
<reference evidence="10 11" key="1">
    <citation type="submission" date="2009-06" db="EMBL/GenBank/DDBJ databases">
        <title>Complete sequence of Desulfovibrio salexigens DSM 2638.</title>
        <authorList>
            <consortium name="US DOE Joint Genome Institute"/>
            <person name="Lucas S."/>
            <person name="Copeland A."/>
            <person name="Lapidus A."/>
            <person name="Glavina del Rio T."/>
            <person name="Tice H."/>
            <person name="Bruce D."/>
            <person name="Goodwin L."/>
            <person name="Pitluck S."/>
            <person name="Munk A.C."/>
            <person name="Brettin T."/>
            <person name="Detter J.C."/>
            <person name="Han C."/>
            <person name="Tapia R."/>
            <person name="Larimer F."/>
            <person name="Land M."/>
            <person name="Hauser L."/>
            <person name="Kyrpides N."/>
            <person name="Anderson I."/>
            <person name="Wall J.D."/>
            <person name="Arkin A.P."/>
            <person name="Dehal P."/>
            <person name="Chivian D."/>
            <person name="Giles B."/>
            <person name="Hazen T.C."/>
        </authorList>
    </citation>
    <scope>NUCLEOTIDE SEQUENCE [LARGE SCALE GENOMIC DNA]</scope>
    <source>
        <strain evidence="11">ATCC 14822 / DSM 2638 / NCIMB 8403 / VKM B-1763</strain>
    </source>
</reference>
<dbReference type="HOGENOM" id="CLU_405837_0_0_7"/>
<evidence type="ECO:0000256" key="6">
    <source>
        <dbReference type="ARBA" id="ARBA00023026"/>
    </source>
</evidence>
<accession>C6BZ35</accession>
<keyword evidence="4" id="KW-0800">Toxin</keyword>
<evidence type="ECO:0000256" key="5">
    <source>
        <dbReference type="ARBA" id="ARBA00022737"/>
    </source>
</evidence>
<dbReference type="InterPro" id="IPR011049">
    <property type="entry name" value="Serralysin-like_metalloprot_C"/>
</dbReference>
<feature type="region of interest" description="Disordered" evidence="8">
    <location>
        <begin position="334"/>
        <end position="363"/>
    </location>
</feature>
<dbReference type="GO" id="GO:0090729">
    <property type="term" value="F:toxin activity"/>
    <property type="evidence" value="ECO:0007669"/>
    <property type="project" value="UniProtKB-KW"/>
</dbReference>
<feature type="region of interest" description="Disordered" evidence="8">
    <location>
        <begin position="207"/>
        <end position="243"/>
    </location>
</feature>
<dbReference type="GO" id="GO:0016020">
    <property type="term" value="C:membrane"/>
    <property type="evidence" value="ECO:0007669"/>
    <property type="project" value="UniProtKB-SubCell"/>
</dbReference>
<evidence type="ECO:0000256" key="4">
    <source>
        <dbReference type="ARBA" id="ARBA00022656"/>
    </source>
</evidence>
<dbReference type="eggNOG" id="COG4254">
    <property type="taxonomic scope" value="Bacteria"/>
</dbReference>
<dbReference type="PANTHER" id="PTHR38340:SF1">
    <property type="entry name" value="S-LAYER PROTEIN"/>
    <property type="match status" value="1"/>
</dbReference>
<dbReference type="SUPFAM" id="SSF51120">
    <property type="entry name" value="beta-Roll"/>
    <property type="match status" value="3"/>
</dbReference>
<dbReference type="OrthoDB" id="5444704at2"/>
<evidence type="ECO:0000256" key="3">
    <source>
        <dbReference type="ARBA" id="ARBA00022525"/>
    </source>
</evidence>
<dbReference type="Proteomes" id="UP000002601">
    <property type="component" value="Chromosome"/>
</dbReference>
<evidence type="ECO:0000256" key="1">
    <source>
        <dbReference type="ARBA" id="ARBA00004370"/>
    </source>
</evidence>
<dbReference type="PRINTS" id="PR00313">
    <property type="entry name" value="CABNDNGRPT"/>
</dbReference>
<dbReference type="InterPro" id="IPR001343">
    <property type="entry name" value="Hemolysn_Ca-bd"/>
</dbReference>
<dbReference type="GO" id="GO:0005576">
    <property type="term" value="C:extracellular region"/>
    <property type="evidence" value="ECO:0007669"/>
    <property type="project" value="UniProtKB-SubCell"/>
</dbReference>
<dbReference type="Pfam" id="PF04773">
    <property type="entry name" value="FecR"/>
    <property type="match status" value="1"/>
</dbReference>
<dbReference type="PRINTS" id="PR01488">
    <property type="entry name" value="RTXTOXINA"/>
</dbReference>
<dbReference type="PANTHER" id="PTHR38340">
    <property type="entry name" value="S-LAYER PROTEIN"/>
    <property type="match status" value="1"/>
</dbReference>
<keyword evidence="3" id="KW-0964">Secreted</keyword>